<feature type="region of interest" description="Disordered" evidence="1">
    <location>
        <begin position="1"/>
        <end position="80"/>
    </location>
</feature>
<evidence type="ECO:0000313" key="3">
    <source>
        <dbReference type="Proteomes" id="UP000799444"/>
    </source>
</evidence>
<evidence type="ECO:0000313" key="2">
    <source>
        <dbReference type="EMBL" id="KAF2740784.1"/>
    </source>
</evidence>
<feature type="compositionally biased region" description="Polar residues" evidence="1">
    <location>
        <begin position="1"/>
        <end position="11"/>
    </location>
</feature>
<organism evidence="2 3">
    <name type="scientific">Polyplosphaeria fusca</name>
    <dbReference type="NCBI Taxonomy" id="682080"/>
    <lineage>
        <taxon>Eukaryota</taxon>
        <taxon>Fungi</taxon>
        <taxon>Dikarya</taxon>
        <taxon>Ascomycota</taxon>
        <taxon>Pezizomycotina</taxon>
        <taxon>Dothideomycetes</taxon>
        <taxon>Pleosporomycetidae</taxon>
        <taxon>Pleosporales</taxon>
        <taxon>Tetraplosphaeriaceae</taxon>
        <taxon>Polyplosphaeria</taxon>
    </lineage>
</organism>
<name>A0A9P4R888_9PLEO</name>
<feature type="compositionally biased region" description="Basic and acidic residues" evidence="1">
    <location>
        <begin position="45"/>
        <end position="54"/>
    </location>
</feature>
<protein>
    <submittedName>
        <fullName evidence="2">Uncharacterized protein</fullName>
    </submittedName>
</protein>
<keyword evidence="3" id="KW-1185">Reference proteome</keyword>
<gene>
    <name evidence="2" type="ORF">EJ04DRAFT_165232</name>
</gene>
<dbReference type="AlphaFoldDB" id="A0A9P4R888"/>
<reference evidence="2" key="1">
    <citation type="journal article" date="2020" name="Stud. Mycol.">
        <title>101 Dothideomycetes genomes: a test case for predicting lifestyles and emergence of pathogens.</title>
        <authorList>
            <person name="Haridas S."/>
            <person name="Albert R."/>
            <person name="Binder M."/>
            <person name="Bloem J."/>
            <person name="Labutti K."/>
            <person name="Salamov A."/>
            <person name="Andreopoulos B."/>
            <person name="Baker S."/>
            <person name="Barry K."/>
            <person name="Bills G."/>
            <person name="Bluhm B."/>
            <person name="Cannon C."/>
            <person name="Castanera R."/>
            <person name="Culley D."/>
            <person name="Daum C."/>
            <person name="Ezra D."/>
            <person name="Gonzalez J."/>
            <person name="Henrissat B."/>
            <person name="Kuo A."/>
            <person name="Liang C."/>
            <person name="Lipzen A."/>
            <person name="Lutzoni F."/>
            <person name="Magnuson J."/>
            <person name="Mondo S."/>
            <person name="Nolan M."/>
            <person name="Ohm R."/>
            <person name="Pangilinan J."/>
            <person name="Park H.-J."/>
            <person name="Ramirez L."/>
            <person name="Alfaro M."/>
            <person name="Sun H."/>
            <person name="Tritt A."/>
            <person name="Yoshinaga Y."/>
            <person name="Zwiers L.-H."/>
            <person name="Turgeon B."/>
            <person name="Goodwin S."/>
            <person name="Spatafora J."/>
            <person name="Crous P."/>
            <person name="Grigoriev I."/>
        </authorList>
    </citation>
    <scope>NUCLEOTIDE SEQUENCE</scope>
    <source>
        <strain evidence="2">CBS 125425</strain>
    </source>
</reference>
<feature type="compositionally biased region" description="Polar residues" evidence="1">
    <location>
        <begin position="58"/>
        <end position="76"/>
    </location>
</feature>
<sequence>MPQLQGCNGTRGSKEAARRIRRPSNNRSTDTPGKRPATFPLREAYSPKRRECAETLRPATSSSLHPPPSTDRSVTSEPCDVPPRLFLFRFWSSE</sequence>
<evidence type="ECO:0000256" key="1">
    <source>
        <dbReference type="SAM" id="MobiDB-lite"/>
    </source>
</evidence>
<comment type="caution">
    <text evidence="2">The sequence shown here is derived from an EMBL/GenBank/DDBJ whole genome shotgun (WGS) entry which is preliminary data.</text>
</comment>
<accession>A0A9P4R888</accession>
<proteinExistence type="predicted"/>
<dbReference type="EMBL" id="ML996099">
    <property type="protein sequence ID" value="KAF2740784.1"/>
    <property type="molecule type" value="Genomic_DNA"/>
</dbReference>
<dbReference type="Proteomes" id="UP000799444">
    <property type="component" value="Unassembled WGS sequence"/>
</dbReference>